<organism evidence="1 2">
    <name type="scientific">Massariosphaeria phaeospora</name>
    <dbReference type="NCBI Taxonomy" id="100035"/>
    <lineage>
        <taxon>Eukaryota</taxon>
        <taxon>Fungi</taxon>
        <taxon>Dikarya</taxon>
        <taxon>Ascomycota</taxon>
        <taxon>Pezizomycotina</taxon>
        <taxon>Dothideomycetes</taxon>
        <taxon>Pleosporomycetidae</taxon>
        <taxon>Pleosporales</taxon>
        <taxon>Pleosporales incertae sedis</taxon>
        <taxon>Massariosphaeria</taxon>
    </lineage>
</organism>
<dbReference type="Gene3D" id="1.25.40.20">
    <property type="entry name" value="Ankyrin repeat-containing domain"/>
    <property type="match status" value="1"/>
</dbReference>
<dbReference type="InterPro" id="IPR036770">
    <property type="entry name" value="Ankyrin_rpt-contain_sf"/>
</dbReference>
<keyword evidence="2" id="KW-1185">Reference proteome</keyword>
<dbReference type="EMBL" id="JAADJZ010000020">
    <property type="protein sequence ID" value="KAF2868159.1"/>
    <property type="molecule type" value="Genomic_DNA"/>
</dbReference>
<sequence length="220" mass="25062">MEPIFARTSSYTTRVTDNALVHLLMQALHDAGPQDQRWRATDEDGLTILHKAAIMGKVQSVSWILNQNPGLLEGRNDRQETVLEVVQEQLDRDRTGRDIAAVVAPDFTGWDENIVACMVLLNKLVNPSRSTKLRLKYGCTCGQCTAGFLSHRMRYTLKGQAGMLHGVKKLLMDGDTGEEFVEFQSEPLRFVKEHIRNRMEWDKYLRQGFIDLFSDFADCL</sequence>
<dbReference type="OrthoDB" id="3919855at2759"/>
<reference evidence="1 2" key="1">
    <citation type="submission" date="2020-01" db="EMBL/GenBank/DDBJ databases">
        <authorList>
            <consortium name="DOE Joint Genome Institute"/>
            <person name="Haridas S."/>
            <person name="Albert R."/>
            <person name="Binder M."/>
            <person name="Bloem J."/>
            <person name="Labutti K."/>
            <person name="Salamov A."/>
            <person name="Andreopoulos B."/>
            <person name="Baker S.E."/>
            <person name="Barry K."/>
            <person name="Bills G."/>
            <person name="Bluhm B.H."/>
            <person name="Cannon C."/>
            <person name="Castanera R."/>
            <person name="Culley D.E."/>
            <person name="Daum C."/>
            <person name="Ezra D."/>
            <person name="Gonzalez J.B."/>
            <person name="Henrissat B."/>
            <person name="Kuo A."/>
            <person name="Liang C."/>
            <person name="Lipzen A."/>
            <person name="Lutzoni F."/>
            <person name="Magnuson J."/>
            <person name="Mondo S."/>
            <person name="Nolan M."/>
            <person name="Ohm R."/>
            <person name="Pangilinan J."/>
            <person name="Park H.-J.H."/>
            <person name="Ramirez L."/>
            <person name="Alfaro M."/>
            <person name="Sun H."/>
            <person name="Tritt A."/>
            <person name="Yoshinaga Y."/>
            <person name="Zwiers L.-H.L."/>
            <person name="Turgeon B.G."/>
            <person name="Goodwin S.B."/>
            <person name="Spatafora J.W."/>
            <person name="Crous P.W."/>
            <person name="Grigoriev I.V."/>
        </authorList>
    </citation>
    <scope>NUCLEOTIDE SEQUENCE [LARGE SCALE GENOMIC DNA]</scope>
    <source>
        <strain evidence="1 2">CBS 611.86</strain>
    </source>
</reference>
<protein>
    <recommendedName>
        <fullName evidence="3">Ankyrin repeat-containing domain protein</fullName>
    </recommendedName>
</protein>
<comment type="caution">
    <text evidence="1">The sequence shown here is derived from an EMBL/GenBank/DDBJ whole genome shotgun (WGS) entry which is preliminary data.</text>
</comment>
<accession>A0A7C8M4L5</accession>
<evidence type="ECO:0000313" key="2">
    <source>
        <dbReference type="Proteomes" id="UP000481861"/>
    </source>
</evidence>
<dbReference type="AlphaFoldDB" id="A0A7C8M4L5"/>
<gene>
    <name evidence="1" type="ORF">BDV95DRAFT_610129</name>
</gene>
<name>A0A7C8M4L5_9PLEO</name>
<evidence type="ECO:0008006" key="3">
    <source>
        <dbReference type="Google" id="ProtNLM"/>
    </source>
</evidence>
<proteinExistence type="predicted"/>
<evidence type="ECO:0000313" key="1">
    <source>
        <dbReference type="EMBL" id="KAF2868159.1"/>
    </source>
</evidence>
<dbReference type="Proteomes" id="UP000481861">
    <property type="component" value="Unassembled WGS sequence"/>
</dbReference>